<name>A0A3G4ZUR6_9VIRU</name>
<protein>
    <submittedName>
        <fullName evidence="1">Uncharacterized protein</fullName>
    </submittedName>
</protein>
<reference evidence="1" key="1">
    <citation type="submission" date="2018-10" db="EMBL/GenBank/DDBJ databases">
        <title>Hidden diversity of soil giant viruses.</title>
        <authorList>
            <person name="Schulz F."/>
            <person name="Alteio L."/>
            <person name="Goudeau D."/>
            <person name="Ryan E.M."/>
            <person name="Malmstrom R.R."/>
            <person name="Blanchard J."/>
            <person name="Woyke T."/>
        </authorList>
    </citation>
    <scope>NUCLEOTIDE SEQUENCE</scope>
    <source>
        <strain evidence="1">EDV1</strain>
    </source>
</reference>
<gene>
    <name evidence="1" type="ORF">Edafosvirus22_2</name>
</gene>
<organism evidence="1">
    <name type="scientific">Edafosvirus sp</name>
    <dbReference type="NCBI Taxonomy" id="2487765"/>
    <lineage>
        <taxon>Viruses</taxon>
        <taxon>Varidnaviria</taxon>
        <taxon>Bamfordvirae</taxon>
        <taxon>Nucleocytoviricota</taxon>
        <taxon>Megaviricetes</taxon>
        <taxon>Imitervirales</taxon>
        <taxon>Mimiviridae</taxon>
        <taxon>Klosneuvirinae</taxon>
    </lineage>
</organism>
<dbReference type="EMBL" id="MK072087">
    <property type="protein sequence ID" value="AYV78645.1"/>
    <property type="molecule type" value="Genomic_DNA"/>
</dbReference>
<evidence type="ECO:0000313" key="1">
    <source>
        <dbReference type="EMBL" id="AYV78645.1"/>
    </source>
</evidence>
<accession>A0A3G4ZUR6</accession>
<proteinExistence type="predicted"/>
<sequence length="418" mass="49665">MYEYNIMHNIMTSVGKLLSAIDASDYKQIEIYLKENNKLFDMIATGIIPKIIDRMLATENKNAAKIIFENIITKPKPYAWSTVAVTDSYVLSILTQKILKSAKPNKIKLIQMYLSVFPPKKIYDYHRSSIENEHNILDAMIEFADQKTFMQYYNEIILPIKEILLKKSNYRWTYNNKNFFNYENKIRMLSARSSSLHTIINNSSILDFIFAKLEIQSIIPYLFHNILTLCMPILTYFYKSLEKIWNVYDISRCIAKYMMQTFQSDLYEKSKYETINKFIIILDESSYLYVINFLTYNDTTMQIYQDFLIYTLKTCNYVSLKFMLIFFRQPGKHITQDTIDYIKINNISKKELIFCASEINYHQKWFYENLTKDDITYFKKMKKIQLSVLADYLNQYFDEKGITGIISNYIGIDKKLIS</sequence>